<dbReference type="NCBIfam" id="TIGR02532">
    <property type="entry name" value="IV_pilin_GFxxxE"/>
    <property type="match status" value="1"/>
</dbReference>
<keyword evidence="4" id="KW-1185">Reference proteome</keyword>
<dbReference type="Pfam" id="PF07963">
    <property type="entry name" value="N_methyl"/>
    <property type="match status" value="1"/>
</dbReference>
<keyword evidence="2" id="KW-1133">Transmembrane helix</keyword>
<dbReference type="SUPFAM" id="SSF54523">
    <property type="entry name" value="Pili subunits"/>
    <property type="match status" value="1"/>
</dbReference>
<gene>
    <name evidence="3" type="ORF">H8Z82_03790</name>
</gene>
<evidence type="ECO:0000256" key="2">
    <source>
        <dbReference type="SAM" id="Phobius"/>
    </source>
</evidence>
<feature type="transmembrane region" description="Helical" evidence="2">
    <location>
        <begin position="20"/>
        <end position="38"/>
    </location>
</feature>
<dbReference type="InterPro" id="IPR045584">
    <property type="entry name" value="Pilin-like"/>
</dbReference>
<accession>A0ABR7IFN9</accession>
<protein>
    <submittedName>
        <fullName evidence="3">Prepilin-type N-terminal cleavage/methylation domain-containing protein</fullName>
    </submittedName>
</protein>
<proteinExistence type="predicted"/>
<evidence type="ECO:0000256" key="1">
    <source>
        <dbReference type="ARBA" id="ARBA00022481"/>
    </source>
</evidence>
<dbReference type="PANTHER" id="PTHR30093">
    <property type="entry name" value="GENERAL SECRETION PATHWAY PROTEIN G"/>
    <property type="match status" value="1"/>
</dbReference>
<comment type="caution">
    <text evidence="3">The sequence shown here is derived from an EMBL/GenBank/DDBJ whole genome shotgun (WGS) entry which is preliminary data.</text>
</comment>
<organism evidence="3 4">
    <name type="scientific">Blautia difficilis</name>
    <dbReference type="NCBI Taxonomy" id="2763027"/>
    <lineage>
        <taxon>Bacteria</taxon>
        <taxon>Bacillati</taxon>
        <taxon>Bacillota</taxon>
        <taxon>Clostridia</taxon>
        <taxon>Lachnospirales</taxon>
        <taxon>Lachnospiraceae</taxon>
        <taxon>Blautia</taxon>
    </lineage>
</organism>
<dbReference type="PRINTS" id="PR00813">
    <property type="entry name" value="BCTERIALGSPG"/>
</dbReference>
<name>A0ABR7IFN9_9FIRM</name>
<keyword evidence="1" id="KW-0488">Methylation</keyword>
<evidence type="ECO:0000313" key="3">
    <source>
        <dbReference type="EMBL" id="MBC5778794.1"/>
    </source>
</evidence>
<dbReference type="EMBL" id="JACOQG010000003">
    <property type="protein sequence ID" value="MBC5778794.1"/>
    <property type="molecule type" value="Genomic_DNA"/>
</dbReference>
<dbReference type="RefSeq" id="WP_186994297.1">
    <property type="nucleotide sequence ID" value="NZ_JACOQG010000003.1"/>
</dbReference>
<dbReference type="PROSITE" id="PS00409">
    <property type="entry name" value="PROKAR_NTER_METHYL"/>
    <property type="match status" value="1"/>
</dbReference>
<evidence type="ECO:0000313" key="4">
    <source>
        <dbReference type="Proteomes" id="UP000649826"/>
    </source>
</evidence>
<dbReference type="InterPro" id="IPR012902">
    <property type="entry name" value="N_methyl_site"/>
</dbReference>
<keyword evidence="2" id="KW-0472">Membrane</keyword>
<dbReference type="Gene3D" id="3.30.700.10">
    <property type="entry name" value="Glycoprotein, Type 4 Pilin"/>
    <property type="match status" value="1"/>
</dbReference>
<sequence>MLKLFNRKKKDNKGFTLVELVIVIAILAILVGILAPQYTKYVEKSRKSADASNLDEMVKAVQVYAADAENEIKEIKGATIALGTGEPAVTGDKNGDIVKALGEFCPDYKNMKLKSAKWGGNPTATINITDEGAVTVTYGPTNFAKYINKEETKPATP</sequence>
<dbReference type="InterPro" id="IPR000983">
    <property type="entry name" value="Bac_GSPG_pilin"/>
</dbReference>
<keyword evidence="2" id="KW-0812">Transmembrane</keyword>
<dbReference type="Proteomes" id="UP000649826">
    <property type="component" value="Unassembled WGS sequence"/>
</dbReference>
<reference evidence="3 4" key="1">
    <citation type="submission" date="2020-08" db="EMBL/GenBank/DDBJ databases">
        <title>Genome public.</title>
        <authorList>
            <person name="Liu C."/>
            <person name="Sun Q."/>
        </authorList>
    </citation>
    <scope>NUCLEOTIDE SEQUENCE [LARGE SCALE GENOMIC DNA]</scope>
    <source>
        <strain evidence="3 4">M29</strain>
    </source>
</reference>